<proteinExistence type="inferred from homology"/>
<dbReference type="EMBL" id="MZGV01000070">
    <property type="protein sequence ID" value="OPJ57867.1"/>
    <property type="molecule type" value="Genomic_DNA"/>
</dbReference>
<dbReference type="GO" id="GO:0005886">
    <property type="term" value="C:plasma membrane"/>
    <property type="evidence" value="ECO:0007669"/>
    <property type="project" value="UniProtKB-SubCell"/>
</dbReference>
<organism evidence="9 10">
    <name type="scientific">Clostridium oryzae</name>
    <dbReference type="NCBI Taxonomy" id="1450648"/>
    <lineage>
        <taxon>Bacteria</taxon>
        <taxon>Bacillati</taxon>
        <taxon>Bacillota</taxon>
        <taxon>Clostridia</taxon>
        <taxon>Eubacteriales</taxon>
        <taxon>Clostridiaceae</taxon>
        <taxon>Clostridium</taxon>
    </lineage>
</organism>
<evidence type="ECO:0000256" key="5">
    <source>
        <dbReference type="ARBA" id="ARBA00022989"/>
    </source>
</evidence>
<dbReference type="InterPro" id="IPR045621">
    <property type="entry name" value="BPD_transp_1_N"/>
</dbReference>
<evidence type="ECO:0000313" key="10">
    <source>
        <dbReference type="Proteomes" id="UP000190080"/>
    </source>
</evidence>
<protein>
    <submittedName>
        <fullName evidence="9">Oligopeptide transport system permease protein OppB</fullName>
    </submittedName>
</protein>
<dbReference type="STRING" id="1450648.CLORY_38830"/>
<keyword evidence="5 7" id="KW-1133">Transmembrane helix</keyword>
<dbReference type="PROSITE" id="PS50928">
    <property type="entry name" value="ABC_TM1"/>
    <property type="match status" value="1"/>
</dbReference>
<feature type="transmembrane region" description="Helical" evidence="7">
    <location>
        <begin position="257"/>
        <end position="282"/>
    </location>
</feature>
<gene>
    <name evidence="9" type="primary">oppB_2</name>
    <name evidence="9" type="ORF">CLORY_38830</name>
</gene>
<dbReference type="PANTHER" id="PTHR30465:SF74">
    <property type="entry name" value="OLIGOPEPTIDE TRANSPORT SYSTEM PERMEASE PROTEIN OPPB"/>
    <property type="match status" value="1"/>
</dbReference>
<evidence type="ECO:0000256" key="2">
    <source>
        <dbReference type="ARBA" id="ARBA00022448"/>
    </source>
</evidence>
<evidence type="ECO:0000256" key="6">
    <source>
        <dbReference type="ARBA" id="ARBA00023136"/>
    </source>
</evidence>
<keyword evidence="6 7" id="KW-0472">Membrane</keyword>
<comment type="subcellular location">
    <subcellularLocation>
        <location evidence="1 7">Cell membrane</location>
        <topology evidence="1 7">Multi-pass membrane protein</topology>
    </subcellularLocation>
</comment>
<sequence>MLKYVFAFMSEVMIINGEENNLKKYAIRRFLEMLLTLFTVATATFFLLAIVPGDPLTERTEKLPPQIRQNLYKKYGLDKPIMERYVITMKGLLHGNFGESILYPGQTVQSIIKEKLPASARLGLQQMVLGISLGLLLGIIAAMKRGTWIDYSIVTSAVLVISIPQLIFGLWLQKIFAGQLDLFPVIGWPKGKDLWLGGWKYTVLPTITGCFVYLATYARLLKTSMLDVVNNDYILTAKSKGLTNRQIIFKHTLRNSFIPIITILPMSVGMCITGSFFIERVFSIPGIGMYYVDAVNGRDLPIIMGQTIILSAMYIVIIFITDLLYTAVDPRIRISGGKG</sequence>
<dbReference type="Pfam" id="PF00528">
    <property type="entry name" value="BPD_transp_1"/>
    <property type="match status" value="1"/>
</dbReference>
<dbReference type="AlphaFoldDB" id="A0A1V4IE95"/>
<feature type="transmembrane region" description="Helical" evidence="7">
    <location>
        <begin position="302"/>
        <end position="325"/>
    </location>
</feature>
<keyword evidence="4 7" id="KW-0812">Transmembrane</keyword>
<dbReference type="Pfam" id="PF19300">
    <property type="entry name" value="BPD_transp_1_N"/>
    <property type="match status" value="1"/>
</dbReference>
<accession>A0A1V4IE95</accession>
<evidence type="ECO:0000256" key="4">
    <source>
        <dbReference type="ARBA" id="ARBA00022692"/>
    </source>
</evidence>
<evidence type="ECO:0000259" key="8">
    <source>
        <dbReference type="PROSITE" id="PS50928"/>
    </source>
</evidence>
<dbReference type="Proteomes" id="UP000190080">
    <property type="component" value="Unassembled WGS sequence"/>
</dbReference>
<feature type="domain" description="ABC transmembrane type-1" evidence="8">
    <location>
        <begin position="116"/>
        <end position="325"/>
    </location>
</feature>
<dbReference type="InterPro" id="IPR000515">
    <property type="entry name" value="MetI-like"/>
</dbReference>
<keyword evidence="3" id="KW-1003">Cell membrane</keyword>
<dbReference type="PANTHER" id="PTHR30465">
    <property type="entry name" value="INNER MEMBRANE ABC TRANSPORTER"/>
    <property type="match status" value="1"/>
</dbReference>
<keyword evidence="2 7" id="KW-0813">Transport</keyword>
<evidence type="ECO:0000256" key="1">
    <source>
        <dbReference type="ARBA" id="ARBA00004651"/>
    </source>
</evidence>
<dbReference type="CDD" id="cd06261">
    <property type="entry name" value="TM_PBP2"/>
    <property type="match status" value="1"/>
</dbReference>
<evidence type="ECO:0000256" key="7">
    <source>
        <dbReference type="RuleBase" id="RU363032"/>
    </source>
</evidence>
<dbReference type="GO" id="GO:0055085">
    <property type="term" value="P:transmembrane transport"/>
    <property type="evidence" value="ECO:0007669"/>
    <property type="project" value="InterPro"/>
</dbReference>
<feature type="transmembrane region" description="Helical" evidence="7">
    <location>
        <begin position="198"/>
        <end position="216"/>
    </location>
</feature>
<dbReference type="SUPFAM" id="SSF161098">
    <property type="entry name" value="MetI-like"/>
    <property type="match status" value="1"/>
</dbReference>
<comment type="similarity">
    <text evidence="7">Belongs to the binding-protein-dependent transport system permease family.</text>
</comment>
<reference evidence="9 10" key="1">
    <citation type="submission" date="2017-03" db="EMBL/GenBank/DDBJ databases">
        <title>Genome sequence of Clostridium oryzae DSM 28571.</title>
        <authorList>
            <person name="Poehlein A."/>
            <person name="Daniel R."/>
        </authorList>
    </citation>
    <scope>NUCLEOTIDE SEQUENCE [LARGE SCALE GENOMIC DNA]</scope>
    <source>
        <strain evidence="9 10">DSM 28571</strain>
    </source>
</reference>
<keyword evidence="10" id="KW-1185">Reference proteome</keyword>
<dbReference type="Gene3D" id="1.10.3720.10">
    <property type="entry name" value="MetI-like"/>
    <property type="match status" value="1"/>
</dbReference>
<name>A0A1V4IE95_9CLOT</name>
<feature type="transmembrane region" description="Helical" evidence="7">
    <location>
        <begin position="30"/>
        <end position="51"/>
    </location>
</feature>
<feature type="transmembrane region" description="Helical" evidence="7">
    <location>
        <begin position="123"/>
        <end position="142"/>
    </location>
</feature>
<feature type="transmembrane region" description="Helical" evidence="7">
    <location>
        <begin position="149"/>
        <end position="172"/>
    </location>
</feature>
<evidence type="ECO:0000313" key="9">
    <source>
        <dbReference type="EMBL" id="OPJ57867.1"/>
    </source>
</evidence>
<dbReference type="InterPro" id="IPR035906">
    <property type="entry name" value="MetI-like_sf"/>
</dbReference>
<comment type="caution">
    <text evidence="9">The sequence shown here is derived from an EMBL/GenBank/DDBJ whole genome shotgun (WGS) entry which is preliminary data.</text>
</comment>
<evidence type="ECO:0000256" key="3">
    <source>
        <dbReference type="ARBA" id="ARBA00022475"/>
    </source>
</evidence>